<keyword evidence="1" id="KW-1133">Transmembrane helix</keyword>
<evidence type="ECO:0000313" key="4">
    <source>
        <dbReference type="Proteomes" id="UP001209755"/>
    </source>
</evidence>
<organism evidence="3 4">
    <name type="scientific">Rhodobium gokarnense</name>
    <dbReference type="NCBI Taxonomy" id="364296"/>
    <lineage>
        <taxon>Bacteria</taxon>
        <taxon>Pseudomonadati</taxon>
        <taxon>Pseudomonadota</taxon>
        <taxon>Alphaproteobacteria</taxon>
        <taxon>Hyphomicrobiales</taxon>
        <taxon>Rhodobiaceae</taxon>
        <taxon>Rhodobium</taxon>
    </lineage>
</organism>
<feature type="transmembrane region" description="Helical" evidence="1">
    <location>
        <begin position="640"/>
        <end position="658"/>
    </location>
</feature>
<comment type="caution">
    <text evidence="3">The sequence shown here is derived from an EMBL/GenBank/DDBJ whole genome shotgun (WGS) entry which is preliminary data.</text>
</comment>
<dbReference type="EMBL" id="JAOQNS010000005">
    <property type="protein sequence ID" value="MCW2307720.1"/>
    <property type="molecule type" value="Genomic_DNA"/>
</dbReference>
<comment type="pathway">
    <text evidence="1">Glycan metabolism; bacterial cellulose biosynthesis.</text>
</comment>
<evidence type="ECO:0000256" key="1">
    <source>
        <dbReference type="RuleBase" id="RU365021"/>
    </source>
</evidence>
<comment type="function">
    <text evidence="1">Binds the cellulose synthase activator, bis-(3'-5') cyclic diguanylic acid (c-di-GMP).</text>
</comment>
<sequence>MPMTWPRVSAAVLALLASAGAAGAEQPTTQRQDILPAAKPLFADTALRRTVGAAGAAEPTTQRHDPPAADAVKSPRADATLQRTISLSELGFAQGIELTGLSGVRDLYFPIPRPSTVDSLRLLLPYRSAAAFESRRYVKVSVADRPRLTRPLGVEERSGEIEILIDRDVVQNGFVHVRIEYSGAMTDDRCVDERLSGAYLSLAPAGGIIATLNRDALTSVADVAAMMPRDLDIVIPSTPSEAQAAAALALVAGNPNAALATTARAPAGGRWRRGRIVLDGRDAPALQARGGAMPSIALGGDDPLAAAHLLQSRWRALATSPEVDRLHRSDRSAPDRLDFSDLGSDPAILQVVDRGSWTVSLPVTRVPPGKRISGMVVDMSVAGNGGKTPPVVSVTMNGLLLASVVVQDRDRVRLDVDLPSGLMTTSNSVEISAVRQVRGGDCTHAPQGYDAQLLPSSHFVLGDAGPVDDFFELGPHFAEGVTVVLQDPAMLGGTARLLRGLLDERTPVRVRYRSAPTEGPYVWVSDTAPPQGTPAIRFDAGPVRLADTGGAVLMDGAVLQSQTAVQLLAADGRQVLWIRPGTSFDEPVDSAEPPELGLGNVAFLDRQGISLAFSTKRDRLIQIRYPDAGGLAQYLEQYRLGMIGGGWLIATVGFVLLLRGISRARRSKG</sequence>
<protein>
    <recommendedName>
        <fullName evidence="1">Cyclic di-GMP-binding protein</fullName>
    </recommendedName>
    <alternativeName>
        <fullName evidence="1">Cellulose synthase regulatory subunit</fullName>
    </alternativeName>
</protein>
<keyword evidence="4" id="KW-1185">Reference proteome</keyword>
<keyword evidence="1" id="KW-0732">Signal</keyword>
<evidence type="ECO:0000256" key="2">
    <source>
        <dbReference type="SAM" id="MobiDB-lite"/>
    </source>
</evidence>
<accession>A0ABT3HBF8</accession>
<proteinExistence type="inferred from homology"/>
<keyword evidence="1" id="KW-0472">Membrane</keyword>
<dbReference type="Pfam" id="PF03170">
    <property type="entry name" value="BcsB"/>
    <property type="match status" value="1"/>
</dbReference>
<comment type="subunit">
    <text evidence="1">Tightly associated with the cellulose synthase catalytic subunit.</text>
</comment>
<keyword evidence="1" id="KW-0135">Cellulose biosynthesis</keyword>
<feature type="chain" id="PRO_5045007799" description="Cyclic di-GMP-binding protein" evidence="1">
    <location>
        <begin position="25"/>
        <end position="669"/>
    </location>
</feature>
<keyword evidence="1" id="KW-0973">c-di-GMP</keyword>
<keyword evidence="1" id="KW-1003">Cell membrane</keyword>
<evidence type="ECO:0000313" key="3">
    <source>
        <dbReference type="EMBL" id="MCW2307720.1"/>
    </source>
</evidence>
<comment type="subcellular location">
    <subcellularLocation>
        <location evidence="1">Cell inner membrane</location>
    </subcellularLocation>
</comment>
<name>A0ABT3HBF8_9HYPH</name>
<keyword evidence="1" id="KW-0812">Transmembrane</keyword>
<feature type="signal peptide" evidence="1">
    <location>
        <begin position="1"/>
        <end position="24"/>
    </location>
</feature>
<keyword evidence="1" id="KW-0997">Cell inner membrane</keyword>
<comment type="similarity">
    <text evidence="1">Belongs to the AcsB/BcsB family.</text>
</comment>
<gene>
    <name evidence="3" type="ORF">M2319_002057</name>
</gene>
<dbReference type="Proteomes" id="UP001209755">
    <property type="component" value="Unassembled WGS sequence"/>
</dbReference>
<reference evidence="4" key="1">
    <citation type="submission" date="2023-07" db="EMBL/GenBank/DDBJ databases">
        <title>Genome sequencing of Purple Non-Sulfur Bacteria from various extreme environments.</title>
        <authorList>
            <person name="Mayer M."/>
        </authorList>
    </citation>
    <scope>NUCLEOTIDE SEQUENCE [LARGE SCALE GENOMIC DNA]</scope>
    <source>
        <strain evidence="4">DSM 17935</strain>
    </source>
</reference>
<dbReference type="RefSeq" id="WP_264601363.1">
    <property type="nucleotide sequence ID" value="NZ_JAOQNS010000005.1"/>
</dbReference>
<dbReference type="Gene3D" id="2.60.120.260">
    <property type="entry name" value="Galactose-binding domain-like"/>
    <property type="match status" value="1"/>
</dbReference>
<feature type="region of interest" description="Disordered" evidence="2">
    <location>
        <begin position="53"/>
        <end position="76"/>
    </location>
</feature>
<dbReference type="InterPro" id="IPR018513">
    <property type="entry name" value="Cell_synthase_bac"/>
</dbReference>